<dbReference type="AlphaFoldDB" id="A0A6A6W155"/>
<feature type="compositionally biased region" description="Basic residues" evidence="1">
    <location>
        <begin position="47"/>
        <end position="65"/>
    </location>
</feature>
<protein>
    <recommendedName>
        <fullName evidence="4">Zn(2)-C6 fungal-type domain-containing protein</fullName>
    </recommendedName>
</protein>
<accession>A0A6A6W155</accession>
<sequence>MANRNNASGLKDSASPEKQVHLVTSNEAKPPQDFLFVDSSSANPRQKSYRGNRSVRSHVMQRARKERPWSTSRQTIKRGVARLSPEATRSLVVVTIDQTRQNLIQERTLKKEDSQRSHDGNTGVYDGSVRHRSSFPCSMCQSPDCIPGLRFCARCHDRSSGVAPRSHFDTALDPFDTLPVSLTSEVRGLWQYFFNNMCPQGIIPMDIRHQSNILSAECFPAALVSPVFMHGLLCSTALHRYVMGKGSFDSVIYHRQATVSEINSNLNDSELSISDGTIGAVFFLLSVEESMLGLPKLRRIRNQSPDEPNEQVMHMNGLQRMIALRGGLGALTTTRFVQSMILWHVTARAITSFEPPYISPLSKKTEALIPLARSVSSSSISLLMKDDLQRLRIDDVLIDYVDDIAVLSIRISSWLSGETHVFDPLELQNQASLLECSLLHWQNAVTRNALDTTICLGLLAFVVKSSEPKRSMAPIQYKAIKKLREALTKVSIATWSAAPGVLIWVLNVAILCTQTTTEPTTDHFWFLQRAAEVYRSYHIDSEELLLTCLHSYPWVDYEIDEVIRRKWVYANSLSCS</sequence>
<dbReference type="RefSeq" id="XP_033599093.1">
    <property type="nucleotide sequence ID" value="XM_033749913.1"/>
</dbReference>
<gene>
    <name evidence="2" type="ORF">EJ05DRAFT_71160</name>
</gene>
<dbReference type="GeneID" id="54490967"/>
<dbReference type="Proteomes" id="UP000799437">
    <property type="component" value="Unassembled WGS sequence"/>
</dbReference>
<dbReference type="PANTHER" id="PTHR37540">
    <property type="entry name" value="TRANSCRIPTION FACTOR (ACR-2), PUTATIVE-RELATED-RELATED"/>
    <property type="match status" value="1"/>
</dbReference>
<evidence type="ECO:0000313" key="2">
    <source>
        <dbReference type="EMBL" id="KAF2756642.1"/>
    </source>
</evidence>
<dbReference type="OrthoDB" id="4159781at2759"/>
<evidence type="ECO:0008006" key="4">
    <source>
        <dbReference type="Google" id="ProtNLM"/>
    </source>
</evidence>
<evidence type="ECO:0000313" key="3">
    <source>
        <dbReference type="Proteomes" id="UP000799437"/>
    </source>
</evidence>
<evidence type="ECO:0000256" key="1">
    <source>
        <dbReference type="SAM" id="MobiDB-lite"/>
    </source>
</evidence>
<feature type="region of interest" description="Disordered" evidence="1">
    <location>
        <begin position="1"/>
        <end position="76"/>
    </location>
</feature>
<reference evidence="2" key="1">
    <citation type="journal article" date="2020" name="Stud. Mycol.">
        <title>101 Dothideomycetes genomes: a test case for predicting lifestyles and emergence of pathogens.</title>
        <authorList>
            <person name="Haridas S."/>
            <person name="Albert R."/>
            <person name="Binder M."/>
            <person name="Bloem J."/>
            <person name="Labutti K."/>
            <person name="Salamov A."/>
            <person name="Andreopoulos B."/>
            <person name="Baker S."/>
            <person name="Barry K."/>
            <person name="Bills G."/>
            <person name="Bluhm B."/>
            <person name="Cannon C."/>
            <person name="Castanera R."/>
            <person name="Culley D."/>
            <person name="Daum C."/>
            <person name="Ezra D."/>
            <person name="Gonzalez J."/>
            <person name="Henrissat B."/>
            <person name="Kuo A."/>
            <person name="Liang C."/>
            <person name="Lipzen A."/>
            <person name="Lutzoni F."/>
            <person name="Magnuson J."/>
            <person name="Mondo S."/>
            <person name="Nolan M."/>
            <person name="Ohm R."/>
            <person name="Pangilinan J."/>
            <person name="Park H.-J."/>
            <person name="Ramirez L."/>
            <person name="Alfaro M."/>
            <person name="Sun H."/>
            <person name="Tritt A."/>
            <person name="Yoshinaga Y."/>
            <person name="Zwiers L.-H."/>
            <person name="Turgeon B."/>
            <person name="Goodwin S."/>
            <person name="Spatafora J."/>
            <person name="Crous P."/>
            <person name="Grigoriev I."/>
        </authorList>
    </citation>
    <scope>NUCLEOTIDE SEQUENCE</scope>
    <source>
        <strain evidence="2">CBS 121739</strain>
    </source>
</reference>
<dbReference type="Pfam" id="PF11951">
    <property type="entry name" value="Fungal_trans_2"/>
    <property type="match status" value="1"/>
</dbReference>
<proteinExistence type="predicted"/>
<keyword evidence="3" id="KW-1185">Reference proteome</keyword>
<organism evidence="2 3">
    <name type="scientific">Pseudovirgaria hyperparasitica</name>
    <dbReference type="NCBI Taxonomy" id="470096"/>
    <lineage>
        <taxon>Eukaryota</taxon>
        <taxon>Fungi</taxon>
        <taxon>Dikarya</taxon>
        <taxon>Ascomycota</taxon>
        <taxon>Pezizomycotina</taxon>
        <taxon>Dothideomycetes</taxon>
        <taxon>Dothideomycetes incertae sedis</taxon>
        <taxon>Acrospermales</taxon>
        <taxon>Acrospermaceae</taxon>
        <taxon>Pseudovirgaria</taxon>
    </lineage>
</organism>
<name>A0A6A6W155_9PEZI</name>
<dbReference type="PANTHER" id="PTHR37540:SF5">
    <property type="entry name" value="TRANSCRIPTION FACTOR DOMAIN-CONTAINING PROTEIN"/>
    <property type="match status" value="1"/>
</dbReference>
<dbReference type="InterPro" id="IPR021858">
    <property type="entry name" value="Fun_TF"/>
</dbReference>
<dbReference type="EMBL" id="ML996575">
    <property type="protein sequence ID" value="KAF2756642.1"/>
    <property type="molecule type" value="Genomic_DNA"/>
</dbReference>